<name>A0A6T5Y8B4_9CHLO</name>
<feature type="region of interest" description="Disordered" evidence="1">
    <location>
        <begin position="1"/>
        <end position="24"/>
    </location>
</feature>
<accession>A0A6T5Y8B4</accession>
<dbReference type="AlphaFoldDB" id="A0A6T5Y8B4"/>
<organism evidence="2">
    <name type="scientific">Ostreococcus mediterraneus</name>
    <dbReference type="NCBI Taxonomy" id="1486918"/>
    <lineage>
        <taxon>Eukaryota</taxon>
        <taxon>Viridiplantae</taxon>
        <taxon>Chlorophyta</taxon>
        <taxon>Mamiellophyceae</taxon>
        <taxon>Mamiellales</taxon>
        <taxon>Bathycoccaceae</taxon>
        <taxon>Ostreococcus</taxon>
    </lineage>
</organism>
<gene>
    <name evidence="2" type="ORF">OMED0930_LOCUS944</name>
</gene>
<proteinExistence type="predicted"/>
<dbReference type="EMBL" id="HBFO01001313">
    <property type="protein sequence ID" value="CAD8809850.1"/>
    <property type="molecule type" value="Transcribed_RNA"/>
</dbReference>
<sequence length="107" mass="11527">MARCGASASASASVASASASGRRAVSLVDVHARARGAVRRGHRLIAKRRELRAGMERARDGGDDAQARVIARDIERVDASVERIILRVEALKEIARALEAEQQPSRE</sequence>
<evidence type="ECO:0000313" key="2">
    <source>
        <dbReference type="EMBL" id="CAD8809850.1"/>
    </source>
</evidence>
<evidence type="ECO:0000256" key="1">
    <source>
        <dbReference type="SAM" id="MobiDB-lite"/>
    </source>
</evidence>
<reference evidence="2" key="1">
    <citation type="submission" date="2021-01" db="EMBL/GenBank/DDBJ databases">
        <authorList>
            <person name="Corre E."/>
            <person name="Pelletier E."/>
            <person name="Niang G."/>
            <person name="Scheremetjew M."/>
            <person name="Finn R."/>
            <person name="Kale V."/>
            <person name="Holt S."/>
            <person name="Cochrane G."/>
            <person name="Meng A."/>
            <person name="Brown T."/>
            <person name="Cohen L."/>
        </authorList>
    </citation>
    <scope>NUCLEOTIDE SEQUENCE</scope>
    <source>
        <strain evidence="2">Clade-D-RCC1621</strain>
    </source>
</reference>
<protein>
    <submittedName>
        <fullName evidence="2">Uncharacterized protein</fullName>
    </submittedName>
</protein>